<protein>
    <recommendedName>
        <fullName evidence="4">Lipoprotein</fullName>
    </recommendedName>
</protein>
<sequence length="95" mass="9884">MPAALALAGCGQGEAQKSAPPQGRKVMRTIYRDDKAMLLVVMPDGPGAPPSADCTQPLLIDPASGAVRAISAQEAAERQRRMELVGASEGNCLPR</sequence>
<feature type="region of interest" description="Disordered" evidence="1">
    <location>
        <begin position="1"/>
        <end position="23"/>
    </location>
</feature>
<accession>A0ABT6CFI5</accession>
<evidence type="ECO:0008006" key="4">
    <source>
        <dbReference type="Google" id="ProtNLM"/>
    </source>
</evidence>
<gene>
    <name evidence="2" type="ORF">POM99_05665</name>
</gene>
<comment type="caution">
    <text evidence="2">The sequence shown here is derived from an EMBL/GenBank/DDBJ whole genome shotgun (WGS) entry which is preliminary data.</text>
</comment>
<keyword evidence="3" id="KW-1185">Reference proteome</keyword>
<evidence type="ECO:0000313" key="3">
    <source>
        <dbReference type="Proteomes" id="UP001222770"/>
    </source>
</evidence>
<evidence type="ECO:0000313" key="2">
    <source>
        <dbReference type="EMBL" id="MDF8332684.1"/>
    </source>
</evidence>
<evidence type="ECO:0000256" key="1">
    <source>
        <dbReference type="SAM" id="MobiDB-lite"/>
    </source>
</evidence>
<name>A0ABT6CFI5_9SPHN</name>
<proteinExistence type="predicted"/>
<dbReference type="Proteomes" id="UP001222770">
    <property type="component" value="Unassembled WGS sequence"/>
</dbReference>
<reference evidence="2 3" key="1">
    <citation type="submission" date="2023-03" db="EMBL/GenBank/DDBJ databases">
        <title>Novosphingobium cyanobacteriorum sp. nov., isolated from a eutrophic reservoir during the Microcystis bloom period.</title>
        <authorList>
            <person name="Kang M."/>
            <person name="Le V."/>
            <person name="Ko S.-R."/>
            <person name="Lee S.-A."/>
            <person name="Ahn C.-Y."/>
        </authorList>
    </citation>
    <scope>NUCLEOTIDE SEQUENCE [LARGE SCALE GENOMIC DNA]</scope>
    <source>
        <strain evidence="2 3">HBC54</strain>
    </source>
</reference>
<organism evidence="2 3">
    <name type="scientific">Novosphingobium cyanobacteriorum</name>
    <dbReference type="NCBI Taxonomy" id="3024215"/>
    <lineage>
        <taxon>Bacteria</taxon>
        <taxon>Pseudomonadati</taxon>
        <taxon>Pseudomonadota</taxon>
        <taxon>Alphaproteobacteria</taxon>
        <taxon>Sphingomonadales</taxon>
        <taxon>Sphingomonadaceae</taxon>
        <taxon>Novosphingobium</taxon>
    </lineage>
</organism>
<dbReference type="EMBL" id="JAROCY010000004">
    <property type="protein sequence ID" value="MDF8332684.1"/>
    <property type="molecule type" value="Genomic_DNA"/>
</dbReference>
<dbReference type="RefSeq" id="WP_277275888.1">
    <property type="nucleotide sequence ID" value="NZ_JAROCY010000004.1"/>
</dbReference>